<dbReference type="Pfam" id="PF02517">
    <property type="entry name" value="Rce1-like"/>
    <property type="match status" value="1"/>
</dbReference>
<sequence length="203" mass="22889">MEKFSFLRFLPVLLLLFFLPASLIASGFVPFTFRLPLLLLSFCVTVVYSIYRGFTLGELGIRVDNLGLSLRVNIVLTLLFSALFALLFYLKLIPGPFYPAMTVFFPFYLLLSSPMQEFLFRSFLFAEMRAAGVRNGWALVLFSALSFSFIHIIYGDWLTLALTFCIGLLWALIYYYIPNLVGVSVFHGVVGIFGVLAGVARNL</sequence>
<evidence type="ECO:0000313" key="4">
    <source>
        <dbReference type="Proteomes" id="UP000246278"/>
    </source>
</evidence>
<feature type="transmembrane region" description="Helical" evidence="1">
    <location>
        <begin position="35"/>
        <end position="51"/>
    </location>
</feature>
<dbReference type="RefSeq" id="WP_110023081.1">
    <property type="nucleotide sequence ID" value="NZ_PDNZ01000004.1"/>
</dbReference>
<evidence type="ECO:0000259" key="2">
    <source>
        <dbReference type="Pfam" id="PF02517"/>
    </source>
</evidence>
<keyword evidence="4" id="KW-1185">Reference proteome</keyword>
<dbReference type="OrthoDB" id="597728at2"/>
<keyword evidence="1" id="KW-1133">Transmembrane helix</keyword>
<dbReference type="GO" id="GO:0004175">
    <property type="term" value="F:endopeptidase activity"/>
    <property type="evidence" value="ECO:0007669"/>
    <property type="project" value="UniProtKB-ARBA"/>
</dbReference>
<reference evidence="4" key="1">
    <citation type="submission" date="2017-10" db="EMBL/GenBank/DDBJ databases">
        <authorList>
            <person name="Gaisin V.A."/>
            <person name="Rysina M.S."/>
            <person name="Grouzdev D.S."/>
        </authorList>
    </citation>
    <scope>NUCLEOTIDE SEQUENCE [LARGE SCALE GENOMIC DNA]</scope>
    <source>
        <strain evidence="4">V1</strain>
    </source>
</reference>
<dbReference type="InterPro" id="IPR003675">
    <property type="entry name" value="Rce1/LyrA-like_dom"/>
</dbReference>
<evidence type="ECO:0000256" key="1">
    <source>
        <dbReference type="SAM" id="Phobius"/>
    </source>
</evidence>
<protein>
    <recommendedName>
        <fullName evidence="2">CAAX prenyl protease 2/Lysostaphin resistance protein A-like domain-containing protein</fullName>
    </recommendedName>
</protein>
<feature type="domain" description="CAAX prenyl protease 2/Lysostaphin resistance protein A-like" evidence="2">
    <location>
        <begin position="102"/>
        <end position="190"/>
    </location>
</feature>
<feature type="transmembrane region" description="Helical" evidence="1">
    <location>
        <begin position="72"/>
        <end position="90"/>
    </location>
</feature>
<gene>
    <name evidence="3" type="ORF">CR164_06195</name>
</gene>
<organism evidence="3 4">
    <name type="scientific">Prosthecochloris marina</name>
    <dbReference type="NCBI Taxonomy" id="2017681"/>
    <lineage>
        <taxon>Bacteria</taxon>
        <taxon>Pseudomonadati</taxon>
        <taxon>Chlorobiota</taxon>
        <taxon>Chlorobiia</taxon>
        <taxon>Chlorobiales</taxon>
        <taxon>Chlorobiaceae</taxon>
        <taxon>Prosthecochloris</taxon>
    </lineage>
</organism>
<dbReference type="AlphaFoldDB" id="A0A317T5M5"/>
<proteinExistence type="predicted"/>
<feature type="transmembrane region" description="Helical" evidence="1">
    <location>
        <begin position="160"/>
        <end position="177"/>
    </location>
</feature>
<keyword evidence="1" id="KW-0812">Transmembrane</keyword>
<feature type="transmembrane region" description="Helical" evidence="1">
    <location>
        <begin position="96"/>
        <end position="115"/>
    </location>
</feature>
<feature type="transmembrane region" description="Helical" evidence="1">
    <location>
        <begin position="136"/>
        <end position="154"/>
    </location>
</feature>
<accession>A0A317T5M5</accession>
<feature type="transmembrane region" description="Helical" evidence="1">
    <location>
        <begin position="184"/>
        <end position="200"/>
    </location>
</feature>
<keyword evidence="1" id="KW-0472">Membrane</keyword>
<dbReference type="EMBL" id="PDNZ01000004">
    <property type="protein sequence ID" value="PWW81948.1"/>
    <property type="molecule type" value="Genomic_DNA"/>
</dbReference>
<comment type="caution">
    <text evidence="3">The sequence shown here is derived from an EMBL/GenBank/DDBJ whole genome shotgun (WGS) entry which is preliminary data.</text>
</comment>
<evidence type="ECO:0000313" key="3">
    <source>
        <dbReference type="EMBL" id="PWW81948.1"/>
    </source>
</evidence>
<name>A0A317T5M5_9CHLB</name>
<dbReference type="Proteomes" id="UP000246278">
    <property type="component" value="Unassembled WGS sequence"/>
</dbReference>
<dbReference type="GO" id="GO:0080120">
    <property type="term" value="P:CAAX-box protein maturation"/>
    <property type="evidence" value="ECO:0007669"/>
    <property type="project" value="UniProtKB-ARBA"/>
</dbReference>